<dbReference type="AlphaFoldDB" id="A0A9X1YGM4"/>
<keyword evidence="2" id="KW-0732">Signal</keyword>
<keyword evidence="4" id="KW-1185">Reference proteome</keyword>
<proteinExistence type="predicted"/>
<name>A0A9X1YGM4_9BURK</name>
<dbReference type="Pfam" id="PF08811">
    <property type="entry name" value="DUF1800"/>
    <property type="match status" value="1"/>
</dbReference>
<feature type="compositionally biased region" description="Basic and acidic residues" evidence="1">
    <location>
        <begin position="123"/>
        <end position="135"/>
    </location>
</feature>
<organism evidence="3 4">
    <name type="scientific">Scleromatobacter humisilvae</name>
    <dbReference type="NCBI Taxonomy" id="2897159"/>
    <lineage>
        <taxon>Bacteria</taxon>
        <taxon>Pseudomonadati</taxon>
        <taxon>Pseudomonadota</taxon>
        <taxon>Betaproteobacteria</taxon>
        <taxon>Burkholderiales</taxon>
        <taxon>Sphaerotilaceae</taxon>
        <taxon>Scleromatobacter</taxon>
    </lineage>
</organism>
<protein>
    <submittedName>
        <fullName evidence="3">DUF1800 domain-containing protein</fullName>
    </submittedName>
</protein>
<feature type="region of interest" description="Disordered" evidence="1">
    <location>
        <begin position="111"/>
        <end position="135"/>
    </location>
</feature>
<dbReference type="Proteomes" id="UP001139353">
    <property type="component" value="Unassembled WGS sequence"/>
</dbReference>
<feature type="region of interest" description="Disordered" evidence="1">
    <location>
        <begin position="478"/>
        <end position="517"/>
    </location>
</feature>
<accession>A0A9X1YGM4</accession>
<reference evidence="3" key="1">
    <citation type="submission" date="2021-11" db="EMBL/GenBank/DDBJ databases">
        <title>BS-T2-15 a new species belonging to the Comamonadaceae family isolated from the soil of a French oak forest.</title>
        <authorList>
            <person name="Mieszkin S."/>
            <person name="Alain K."/>
        </authorList>
    </citation>
    <scope>NUCLEOTIDE SEQUENCE</scope>
    <source>
        <strain evidence="3">BS-T2-15</strain>
    </source>
</reference>
<dbReference type="RefSeq" id="WP_275681584.1">
    <property type="nucleotide sequence ID" value="NZ_JAJLJH010000001.1"/>
</dbReference>
<gene>
    <name evidence="3" type="ORF">LPC04_07685</name>
</gene>
<evidence type="ECO:0000256" key="2">
    <source>
        <dbReference type="SAM" id="SignalP"/>
    </source>
</evidence>
<sequence length="557" mass="60709">MTLPTVPPITRRGALAAAVAALAWRPAFAVADADTSQADALHVLNRLAFGPAPGDLERVARTGVPAWIAEQLQPERLALPAFLADQLAGLRTPGKTQRELVAQYREMAKEAKQARQAETASPDGKKPPTEEGAERRRQVAAIYVEAGDERLLQALNSPRQLQEVLVDFWFNHFNVFQGKGLDRVLVESYEREAIRPNVLGRFRTMVGATAKHPAMLFYLDNWLSVAPGFQARRGGNKQASGLNENYARELMELHTLGVDGGYTQQDVTELARILTGWTMAPEKPRRGRFVMDGGPVHARGHQGDSLFAFDPARHDNGSKTWLGHAIAPGGQMEGEFALDVLARHPSTAKHVAFKLARRFVADEPSPALVDRLSRRFLDTDGDLRAVMQALVDSPEFRDPRPVKFKSPYQYVMSSVRATGIATTNVKPLMAVLAQLGQPLYGCQTPDGFHDTEADWLNPNAITQRVNFATALASGKLPLQRVDDPNAPAQPLKAMERQTDKAMARDEAAEGSTPPVDATTLLATLGPAISDKTRAAVAGSPPALRAALVLGSPDFMRR</sequence>
<feature type="chain" id="PRO_5040853886" evidence="2">
    <location>
        <begin position="30"/>
        <end position="557"/>
    </location>
</feature>
<comment type="caution">
    <text evidence="3">The sequence shown here is derived from an EMBL/GenBank/DDBJ whole genome shotgun (WGS) entry which is preliminary data.</text>
</comment>
<dbReference type="InterPro" id="IPR014917">
    <property type="entry name" value="DUF1800"/>
</dbReference>
<evidence type="ECO:0000256" key="1">
    <source>
        <dbReference type="SAM" id="MobiDB-lite"/>
    </source>
</evidence>
<evidence type="ECO:0000313" key="3">
    <source>
        <dbReference type="EMBL" id="MCK9685586.1"/>
    </source>
</evidence>
<feature type="compositionally biased region" description="Basic and acidic residues" evidence="1">
    <location>
        <begin position="493"/>
        <end position="507"/>
    </location>
</feature>
<evidence type="ECO:0000313" key="4">
    <source>
        <dbReference type="Proteomes" id="UP001139353"/>
    </source>
</evidence>
<dbReference type="EMBL" id="JAJLJH010000001">
    <property type="protein sequence ID" value="MCK9685586.1"/>
    <property type="molecule type" value="Genomic_DNA"/>
</dbReference>
<feature type="signal peptide" evidence="2">
    <location>
        <begin position="1"/>
        <end position="29"/>
    </location>
</feature>